<organism evidence="1 2">
    <name type="scientific">Choristoneura fumiferana</name>
    <name type="common">Spruce budworm moth</name>
    <name type="synonym">Archips fumiferana</name>
    <dbReference type="NCBI Taxonomy" id="7141"/>
    <lineage>
        <taxon>Eukaryota</taxon>
        <taxon>Metazoa</taxon>
        <taxon>Ecdysozoa</taxon>
        <taxon>Arthropoda</taxon>
        <taxon>Hexapoda</taxon>
        <taxon>Insecta</taxon>
        <taxon>Pterygota</taxon>
        <taxon>Neoptera</taxon>
        <taxon>Endopterygota</taxon>
        <taxon>Lepidoptera</taxon>
        <taxon>Glossata</taxon>
        <taxon>Ditrysia</taxon>
        <taxon>Tortricoidea</taxon>
        <taxon>Tortricidae</taxon>
        <taxon>Tortricinae</taxon>
        <taxon>Choristoneura</taxon>
    </lineage>
</organism>
<evidence type="ECO:0000313" key="1">
    <source>
        <dbReference type="EMBL" id="KAI8440666.1"/>
    </source>
</evidence>
<name>A0ACC0KVQ9_CHOFU</name>
<proteinExistence type="predicted"/>
<keyword evidence="2" id="KW-1185">Reference proteome</keyword>
<dbReference type="EMBL" id="CM046102">
    <property type="protein sequence ID" value="KAI8440666.1"/>
    <property type="molecule type" value="Genomic_DNA"/>
</dbReference>
<sequence>MEPASRDGIPRAVQLRDLSLSISQRAGNAPVIPLVLPVPMSGDDCFPPGLSHSVGQKWHKRAWKAHTTFNPGQNFEKYIASKEKIHERRKKYIRRRLFAPKPQPDHHYGPKAQEADEPIVETDLKEACLSKLRDFQKTSEEIKQIEHMTIGQHDNDVYTTHRCDRLTASQFGMICKRKATTPCHNHVKSILYKNNVLTNDMAYGQYNESVARTLFIEKLQKAVRPAGLFIDEEFGFLGASPDGV</sequence>
<accession>A0ACC0KVQ9</accession>
<reference evidence="1 2" key="1">
    <citation type="journal article" date="2022" name="Genome Biol. Evol.">
        <title>The Spruce Budworm Genome: Reconstructing the Evolutionary History of Antifreeze Proteins.</title>
        <authorList>
            <person name="Beliveau C."/>
            <person name="Gagne P."/>
            <person name="Picq S."/>
            <person name="Vernygora O."/>
            <person name="Keeling C.I."/>
            <person name="Pinkney K."/>
            <person name="Doucet D."/>
            <person name="Wen F."/>
            <person name="Johnston J.S."/>
            <person name="Maaroufi H."/>
            <person name="Boyle B."/>
            <person name="Laroche J."/>
            <person name="Dewar K."/>
            <person name="Juretic N."/>
            <person name="Blackburn G."/>
            <person name="Nisole A."/>
            <person name="Brunet B."/>
            <person name="Brandao M."/>
            <person name="Lumley L."/>
            <person name="Duan J."/>
            <person name="Quan G."/>
            <person name="Lucarotti C.J."/>
            <person name="Roe A.D."/>
            <person name="Sperling F.A.H."/>
            <person name="Levesque R.C."/>
            <person name="Cusson M."/>
        </authorList>
    </citation>
    <scope>NUCLEOTIDE SEQUENCE [LARGE SCALE GENOMIC DNA]</scope>
    <source>
        <strain evidence="1">Glfc:IPQL:Cfum</strain>
    </source>
</reference>
<gene>
    <name evidence="1" type="ORF">MSG28_001865</name>
</gene>
<dbReference type="Proteomes" id="UP001064048">
    <property type="component" value="Chromosome 2"/>
</dbReference>
<evidence type="ECO:0000313" key="2">
    <source>
        <dbReference type="Proteomes" id="UP001064048"/>
    </source>
</evidence>
<comment type="caution">
    <text evidence="1">The sequence shown here is derived from an EMBL/GenBank/DDBJ whole genome shotgun (WGS) entry which is preliminary data.</text>
</comment>
<protein>
    <submittedName>
        <fullName evidence="1">Uncharacterized protein</fullName>
    </submittedName>
</protein>